<organism evidence="2 3">
    <name type="scientific">Mycolicibacterium canariasense</name>
    <name type="common">Mycobacterium canariasense</name>
    <dbReference type="NCBI Taxonomy" id="228230"/>
    <lineage>
        <taxon>Bacteria</taxon>
        <taxon>Bacillati</taxon>
        <taxon>Actinomycetota</taxon>
        <taxon>Actinomycetes</taxon>
        <taxon>Mycobacteriales</taxon>
        <taxon>Mycobacteriaceae</taxon>
        <taxon>Mycolicibacterium</taxon>
    </lineage>
</organism>
<feature type="compositionally biased region" description="Polar residues" evidence="1">
    <location>
        <begin position="122"/>
        <end position="131"/>
    </location>
</feature>
<evidence type="ECO:0000313" key="3">
    <source>
        <dbReference type="Proteomes" id="UP000069443"/>
    </source>
</evidence>
<sequence length="257" mass="26700">MRVGLTSLMVFGVVSGVSGGTEMMATAGAAPESAADARTVTVNTGSFDLNVRSAPSVTSQKIGTVANHSRVVITCYARGTVFAGGPYQLRTDVWNRLDNGGFVTDAMLDTGSNDPVVPPCATESSRQTSARATGRKAQVNPAKDGTDAWAALEKWFFVSGEQFYPAVTATPHDLVGSARSAGWTVVDDPQPRAIVVIPGGALDAPPAGHVAWVDSTSKRSDGTYLTLTEMAGPGRGPGTWSARTVKAEKGLSFVLLP</sequence>
<dbReference type="EMBL" id="BCSY01000072">
    <property type="protein sequence ID" value="GAS97438.1"/>
    <property type="molecule type" value="Genomic_DNA"/>
</dbReference>
<comment type="caution">
    <text evidence="2">The sequence shown here is derived from an EMBL/GenBank/DDBJ whole genome shotgun (WGS) entry which is preliminary data.</text>
</comment>
<evidence type="ECO:0000256" key="1">
    <source>
        <dbReference type="SAM" id="MobiDB-lite"/>
    </source>
</evidence>
<evidence type="ECO:0000313" key="2">
    <source>
        <dbReference type="EMBL" id="GAS97438.1"/>
    </source>
</evidence>
<feature type="region of interest" description="Disordered" evidence="1">
    <location>
        <begin position="113"/>
        <end position="141"/>
    </location>
</feature>
<dbReference type="STRING" id="228230.RMCC_4404"/>
<accession>A0A100WG69</accession>
<dbReference type="Gene3D" id="3.90.1720.10">
    <property type="entry name" value="endopeptidase domain like (from Nostoc punctiforme)"/>
    <property type="match status" value="1"/>
</dbReference>
<protein>
    <submittedName>
        <fullName evidence="2">Amidase</fullName>
    </submittedName>
</protein>
<gene>
    <name evidence="2" type="ORF">RMCC_4404</name>
</gene>
<dbReference type="Proteomes" id="UP000069443">
    <property type="component" value="Unassembled WGS sequence"/>
</dbReference>
<reference evidence="3" key="2">
    <citation type="submission" date="2016-02" db="EMBL/GenBank/DDBJ databases">
        <title>Draft genome sequence of five rapidly growing Mycobacterium species.</title>
        <authorList>
            <person name="Katahira K."/>
            <person name="Gotou Y."/>
            <person name="Iida K."/>
            <person name="Ogura Y."/>
            <person name="Hayashi T."/>
        </authorList>
    </citation>
    <scope>NUCLEOTIDE SEQUENCE [LARGE SCALE GENOMIC DNA]</scope>
    <source>
        <strain evidence="3">JCM15298</strain>
    </source>
</reference>
<dbReference type="AlphaFoldDB" id="A0A100WG69"/>
<proteinExistence type="predicted"/>
<reference evidence="3" key="1">
    <citation type="journal article" date="2016" name="Genome Announc.">
        <title>Draft Genome Sequences of Five Rapidly Growing Mycobacterium Species, M. thermoresistibile, M. fortuitum subsp. acetamidolyticum, M. canariasense, M. brisbanense, and M. novocastrense.</title>
        <authorList>
            <person name="Katahira K."/>
            <person name="Ogura Y."/>
            <person name="Gotoh Y."/>
            <person name="Hayashi T."/>
        </authorList>
    </citation>
    <scope>NUCLEOTIDE SEQUENCE [LARGE SCALE GENOMIC DNA]</scope>
    <source>
        <strain evidence="3">JCM15298</strain>
    </source>
</reference>
<keyword evidence="3" id="KW-1185">Reference proteome</keyword>
<name>A0A100WG69_MYCCR</name>